<sequence length="105" mass="11153">MDFTHNTCIHTGDNVEHRQEKPQDSNPGPSDVQTVANTCSCGSGGPGFQSQVGPLVQSFCLKSLSNNLELESFGNFLPRASESTCRVDPAPDLSVVVSNCVRTGV</sequence>
<dbReference type="EMBL" id="OV170232">
    <property type="protein sequence ID" value="CAH0718025.1"/>
    <property type="molecule type" value="Genomic_DNA"/>
</dbReference>
<dbReference type="Proteomes" id="UP000838878">
    <property type="component" value="Chromosome 12"/>
</dbReference>
<name>A0A8J9V0Y0_9NEOP</name>
<feature type="non-terminal residue" evidence="2">
    <location>
        <position position="105"/>
    </location>
</feature>
<evidence type="ECO:0000256" key="1">
    <source>
        <dbReference type="SAM" id="MobiDB-lite"/>
    </source>
</evidence>
<organism evidence="2 3">
    <name type="scientific">Brenthis ino</name>
    <name type="common">lesser marbled fritillary</name>
    <dbReference type="NCBI Taxonomy" id="405034"/>
    <lineage>
        <taxon>Eukaryota</taxon>
        <taxon>Metazoa</taxon>
        <taxon>Ecdysozoa</taxon>
        <taxon>Arthropoda</taxon>
        <taxon>Hexapoda</taxon>
        <taxon>Insecta</taxon>
        <taxon>Pterygota</taxon>
        <taxon>Neoptera</taxon>
        <taxon>Endopterygota</taxon>
        <taxon>Lepidoptera</taxon>
        <taxon>Glossata</taxon>
        <taxon>Ditrysia</taxon>
        <taxon>Papilionoidea</taxon>
        <taxon>Nymphalidae</taxon>
        <taxon>Heliconiinae</taxon>
        <taxon>Argynnini</taxon>
        <taxon>Brenthis</taxon>
    </lineage>
</organism>
<keyword evidence="3" id="KW-1185">Reference proteome</keyword>
<feature type="compositionally biased region" description="Basic and acidic residues" evidence="1">
    <location>
        <begin position="13"/>
        <end position="23"/>
    </location>
</feature>
<proteinExistence type="predicted"/>
<reference evidence="2" key="1">
    <citation type="submission" date="2021-12" db="EMBL/GenBank/DDBJ databases">
        <authorList>
            <person name="Martin H S."/>
        </authorList>
    </citation>
    <scope>NUCLEOTIDE SEQUENCE</scope>
</reference>
<gene>
    <name evidence="2" type="ORF">BINO364_LOCUS4567</name>
</gene>
<protein>
    <submittedName>
        <fullName evidence="2">Uncharacterized protein</fullName>
    </submittedName>
</protein>
<evidence type="ECO:0000313" key="2">
    <source>
        <dbReference type="EMBL" id="CAH0718025.1"/>
    </source>
</evidence>
<accession>A0A8J9V0Y0</accession>
<dbReference type="AlphaFoldDB" id="A0A8J9V0Y0"/>
<evidence type="ECO:0000313" key="3">
    <source>
        <dbReference type="Proteomes" id="UP000838878"/>
    </source>
</evidence>
<feature type="region of interest" description="Disordered" evidence="1">
    <location>
        <begin position="1"/>
        <end position="32"/>
    </location>
</feature>